<name>U6GCJ2_EIMAC</name>
<feature type="region of interest" description="Disordered" evidence="1">
    <location>
        <begin position="250"/>
        <end position="344"/>
    </location>
</feature>
<feature type="compositionally biased region" description="Polar residues" evidence="1">
    <location>
        <begin position="1059"/>
        <end position="1075"/>
    </location>
</feature>
<dbReference type="EMBL" id="HG670358">
    <property type="protein sequence ID" value="CDI76309.1"/>
    <property type="molecule type" value="Genomic_DNA"/>
</dbReference>
<feature type="compositionally biased region" description="Polar residues" evidence="1">
    <location>
        <begin position="519"/>
        <end position="533"/>
    </location>
</feature>
<accession>U6GCJ2</accession>
<feature type="compositionally biased region" description="Low complexity" evidence="1">
    <location>
        <begin position="1743"/>
        <end position="1769"/>
    </location>
</feature>
<feature type="compositionally biased region" description="Low complexity" evidence="1">
    <location>
        <begin position="331"/>
        <end position="344"/>
    </location>
</feature>
<dbReference type="OrthoDB" id="346720at2759"/>
<feature type="compositionally biased region" description="Basic and acidic residues" evidence="1">
    <location>
        <begin position="987"/>
        <end position="1016"/>
    </location>
</feature>
<dbReference type="VEuPathDB" id="ToxoDB:EAH_00003080"/>
<feature type="region of interest" description="Disordered" evidence="1">
    <location>
        <begin position="181"/>
        <end position="207"/>
    </location>
</feature>
<feature type="compositionally biased region" description="Polar residues" evidence="1">
    <location>
        <begin position="886"/>
        <end position="895"/>
    </location>
</feature>
<feature type="compositionally biased region" description="Low complexity" evidence="1">
    <location>
        <begin position="1024"/>
        <end position="1043"/>
    </location>
</feature>
<feature type="region of interest" description="Disordered" evidence="1">
    <location>
        <begin position="112"/>
        <end position="140"/>
    </location>
</feature>
<feature type="region of interest" description="Disordered" evidence="1">
    <location>
        <begin position="658"/>
        <end position="683"/>
    </location>
</feature>
<feature type="compositionally biased region" description="Low complexity" evidence="1">
    <location>
        <begin position="264"/>
        <end position="285"/>
    </location>
</feature>
<evidence type="ECO:0000313" key="2">
    <source>
        <dbReference type="EMBL" id="CDI76309.1"/>
    </source>
</evidence>
<evidence type="ECO:0000313" key="3">
    <source>
        <dbReference type="Proteomes" id="UP000018050"/>
    </source>
</evidence>
<reference evidence="2" key="1">
    <citation type="submission" date="2013-10" db="EMBL/GenBank/DDBJ databases">
        <title>Genomic analysis of the causative agents of coccidiosis in chickens.</title>
        <authorList>
            <person name="Reid A.J."/>
            <person name="Blake D."/>
            <person name="Billington K."/>
            <person name="Browne H."/>
            <person name="Dunn M."/>
            <person name="Hung S."/>
            <person name="Kawahara F."/>
            <person name="Miranda-Saavedra D."/>
            <person name="Mourier T."/>
            <person name="Nagra H."/>
            <person name="Otto T.D."/>
            <person name="Rawlings N."/>
            <person name="Sanchez A."/>
            <person name="Sanders M."/>
            <person name="Subramaniam C."/>
            <person name="Tay Y."/>
            <person name="Dear P."/>
            <person name="Doerig C."/>
            <person name="Gruber A."/>
            <person name="Parkinson J."/>
            <person name="Shirley M."/>
            <person name="Wan K.L."/>
            <person name="Berriman M."/>
            <person name="Tomley F."/>
            <person name="Pain A."/>
        </authorList>
    </citation>
    <scope>NUCLEOTIDE SEQUENCE</scope>
    <source>
        <strain evidence="2">Houghton</strain>
    </source>
</reference>
<protein>
    <submittedName>
        <fullName evidence="2">Uncharacterized protein</fullName>
    </submittedName>
</protein>
<feature type="compositionally biased region" description="Low complexity" evidence="1">
    <location>
        <begin position="1603"/>
        <end position="1616"/>
    </location>
</feature>
<dbReference type="GeneID" id="25268378"/>
<feature type="region of interest" description="Disordered" evidence="1">
    <location>
        <begin position="730"/>
        <end position="754"/>
    </location>
</feature>
<proteinExistence type="predicted"/>
<feature type="region of interest" description="Disordered" evidence="1">
    <location>
        <begin position="880"/>
        <end position="955"/>
    </location>
</feature>
<feature type="region of interest" description="Disordered" evidence="1">
    <location>
        <begin position="401"/>
        <end position="470"/>
    </location>
</feature>
<reference evidence="2" key="2">
    <citation type="submission" date="2013-10" db="EMBL/GenBank/DDBJ databases">
        <authorList>
            <person name="Aslett M."/>
        </authorList>
    </citation>
    <scope>NUCLEOTIDE SEQUENCE</scope>
    <source>
        <strain evidence="2">Houghton</strain>
    </source>
</reference>
<feature type="region of interest" description="Disordered" evidence="1">
    <location>
        <begin position="819"/>
        <end position="841"/>
    </location>
</feature>
<feature type="region of interest" description="Disordered" evidence="1">
    <location>
        <begin position="1"/>
        <end position="40"/>
    </location>
</feature>
<feature type="compositionally biased region" description="Low complexity" evidence="1">
    <location>
        <begin position="1138"/>
        <end position="1147"/>
    </location>
</feature>
<dbReference type="RefSeq" id="XP_013253111.1">
    <property type="nucleotide sequence ID" value="XM_013397657.1"/>
</dbReference>
<dbReference type="Proteomes" id="UP000018050">
    <property type="component" value="Unassembled WGS sequence"/>
</dbReference>
<feature type="region of interest" description="Disordered" evidence="1">
    <location>
        <begin position="783"/>
        <end position="805"/>
    </location>
</feature>
<feature type="compositionally biased region" description="Polar residues" evidence="1">
    <location>
        <begin position="790"/>
        <end position="803"/>
    </location>
</feature>
<evidence type="ECO:0000256" key="1">
    <source>
        <dbReference type="SAM" id="MobiDB-lite"/>
    </source>
</evidence>
<feature type="region of interest" description="Disordered" evidence="1">
    <location>
        <begin position="493"/>
        <end position="540"/>
    </location>
</feature>
<feature type="compositionally biased region" description="Polar residues" evidence="1">
    <location>
        <begin position="921"/>
        <end position="931"/>
    </location>
</feature>
<feature type="region of interest" description="Disordered" evidence="1">
    <location>
        <begin position="981"/>
        <end position="1147"/>
    </location>
</feature>
<keyword evidence="3" id="KW-1185">Reference proteome</keyword>
<sequence>MVDSPFAEEPLSATQPATTPAGFSIGGAPRGDAAPSVPTTLVVERDNSAVSPTAALSFPLKAFVSTISSIRETQEGTAADLYPSLLPLPASTSVTHVRRSSAHSGASISPFRLTVKGLPDDGEGKHSSSSKESMVQGTSENVDPVQLQMEQQPQQQEAEASLKNGGSSFVASSVERLASSGRSSPLLEEVASPRPLEAAPVTSSTRAGQHEAAAFMLEQRIDAAWQKHVRSWCSTTSSVNTSISDLRLREETRRNTKRNASPLSARNLRAQLQRQRQQRFRNSSSPLHPQQTVAAASASAPTTPLRFHVTSRPQQRRDGSQGGTPQRTERTGAIAASSAATEAPAGTAVAAAAATPTAERPTTGCSPVRSILRVASGSGNANSLSIRRVVFTPVPKSQRLTAGEVGEASSQLGQRGAAEGETAPGISATAPVEPAGTDADTPVPECGEHRSSMRPDSVPTLEQQQNEDEQQQCISVIIPTEPARHSCEILRRGSATDSPHQHQQQHEQPQSDGSRDESQQLQQQHSEGTQGDTPNAKMQLGAEGFPVGVAATDAAARTATMHAEAHATRTVTLAEPASKLVSAITTEPAADLGVRSEDTEIAMKVRESAPAVPEATVVHSAAATPAEVGTYGGPEAGTKEHSAAQVPRVALATEVQLSTGGTASEAESAGRPFGAEMSDNSMDSVEADANSESVSYCSSSTRVLVVNSEGETELLLRSASCLVAPALSEPLHADPTPLRKAPLRPPSGPEARSAAAAAARARSSCLGASPFAATSGLPAEAAAAGAVEDPSTTAAAEKTPQQISDEEVDFFRLQAASARRLSVEQQQHGQGPLRTSDEDTGIAPGCGSGMHQENLTYTGELDRCGSTAVPSATSGLAAVETHTDGGRSNPQSQAASCGELLEKPQDQQQQTVNGEREQDSPDASETSSTPVTPFAGPDPLSGDAPLSPRLEVPSSRGMSRIVTTSAMSFLLSVRHQLEAEAAVQQDRQQDQRQLEHPGGDASSHDLHEPGLCKEGGEATEEDSQAVQQHQQQQQQLEQQKQQQLNAEEPQKQLDEAAVSPSSNHQQQQEVDSEQTPGEPHSVAEAEGDDALAAAAASAMAGAATSSRRSSGAPSETPYSEASPFKYSSRNSHSRSADLGSTSSRSSCTSVLVSSGKTISANEGNSTSSNPPWRAQWRALDALTNRLLQGLPRALTVIAEGEGGSPAAREPEAAIAVAPSAPETREAGYPVPSGQLTLDCTRQVRWSFVLLQLCEKESQEVAAQREDIDNSGMHEGNDESSEVHQLLKRRIMKRGFAVASSAAERLLMQPAKSRDEWKELCEGTEDSLQRQMRHQIDPLAQPITRDLQQLEEALEAAASRAEGAAEAKRLRLSRESWESGFVALAEERHVALQSAANNVDSAAASLGGLLEQETQLADEIAAMKAEIRGFDNTSDDLRLLADIRHKESIVKAFERLSGVRIQRVSTTGLVAELVWPRSLPAAAALQVPADDCARDALSPQACTSKLFNRLCGAADYPASSTRITISWSREETKETQRHMQPAPAPFSMAAGTAAAAIAAEPATPIRQRVQIVRPCLPPGGFSTDSAVCTPLLAPHGGRAYGADTTASADGAAPSTADVAAGRKGGAVPEWNQPQPPSAAAGEPRFLPITSCKLQSSFPVLRAVAAAAASGTAGGATNAEALPPHRRWMATVEQLRYFLLGAVQRSLQHMLVQQGCSHGRNDAAVRSGQETSYLAGAATGSHLPSLGMRGLSGSGDMSSRSSTETGSNSSGAEPAEGRRRPAGDPPFPDLSTVRALLLHAHAAAGRVALLHDQLLLLLHAFTSVTSVGFDDRGEESSLPRLVFKTFLAPSNDELPVLQMCLTIDLGEALARGSLLLAVEAVEVKCLSALDDMCTDGQEACKALQSAFQMRLEALWDSEKQTLSSEGCIKAFSDQGLVECLYSACDECGYSRAVENWRPDHVAAPYPEGDDFLSFALWGSAEAGALERWTELLEDAGIAALPS</sequence>
<feature type="region of interest" description="Disordered" evidence="1">
    <location>
        <begin position="1742"/>
        <end position="1784"/>
    </location>
</feature>
<organism evidence="2 3">
    <name type="scientific">Eimeria acervulina</name>
    <name type="common">Coccidian parasite</name>
    <dbReference type="NCBI Taxonomy" id="5801"/>
    <lineage>
        <taxon>Eukaryota</taxon>
        <taxon>Sar</taxon>
        <taxon>Alveolata</taxon>
        <taxon>Apicomplexa</taxon>
        <taxon>Conoidasida</taxon>
        <taxon>Coccidia</taxon>
        <taxon>Eucoccidiorida</taxon>
        <taxon>Eimeriorina</taxon>
        <taxon>Eimeriidae</taxon>
        <taxon>Eimeria</taxon>
    </lineage>
</organism>
<gene>
    <name evidence="2" type="ORF">EAH_00003080</name>
</gene>
<feature type="compositionally biased region" description="Low complexity" evidence="1">
    <location>
        <begin position="1090"/>
        <end position="1115"/>
    </location>
</feature>
<feature type="region of interest" description="Disordered" evidence="1">
    <location>
        <begin position="1603"/>
        <end position="1625"/>
    </location>
</feature>
<feature type="compositionally biased region" description="Low complexity" evidence="1">
    <location>
        <begin position="294"/>
        <end position="304"/>
    </location>
</feature>
<dbReference type="OMA" id="RITISWS"/>